<evidence type="ECO:0000313" key="2">
    <source>
        <dbReference type="Proteomes" id="UP000469452"/>
    </source>
</evidence>
<gene>
    <name evidence="1" type="ORF">AaE_003924</name>
</gene>
<accession>A0A6A5AJR2</accession>
<evidence type="ECO:0000313" key="1">
    <source>
        <dbReference type="EMBL" id="KAF0758482.1"/>
    </source>
</evidence>
<protein>
    <submittedName>
        <fullName evidence="1">Uncharacterized protein</fullName>
    </submittedName>
</protein>
<reference evidence="1 2" key="1">
    <citation type="submission" date="2019-06" db="EMBL/GenBank/DDBJ databases">
        <title>Genomics analysis of Aphanomyces spp. identifies a new class of oomycete effector associated with host adaptation.</title>
        <authorList>
            <person name="Gaulin E."/>
        </authorList>
    </citation>
    <scope>NUCLEOTIDE SEQUENCE [LARGE SCALE GENOMIC DNA]</scope>
    <source>
        <strain evidence="1 2">E</strain>
    </source>
</reference>
<name>A0A6A5AJR2_APHAT</name>
<proteinExistence type="predicted"/>
<sequence length="190" mass="21295">MKLCAPCCPFPLDDDIVSACISRGWSIRVVYQPPNSPDLNLGSVPSSESRRRSTRGVSTISLLQRWLRGLNLTRKRGTPNFDGTNLMQEVIRASGNKNYRIPHVRKAALSRQGVLPEVVVVAKDVIESRLRLLSATDVEAKAIELCVEVANWLEMGDICSQLEQLDVENEDDEIDMLELLQLNIRPRGKK</sequence>
<dbReference type="VEuPathDB" id="FungiDB:H257_10811"/>
<dbReference type="Proteomes" id="UP000469452">
    <property type="component" value="Unassembled WGS sequence"/>
</dbReference>
<dbReference type="AlphaFoldDB" id="A0A6A5AJR2"/>
<dbReference type="EMBL" id="VJMI01009614">
    <property type="protein sequence ID" value="KAF0758482.1"/>
    <property type="molecule type" value="Genomic_DNA"/>
</dbReference>
<organism evidence="1 2">
    <name type="scientific">Aphanomyces astaci</name>
    <name type="common">Crayfish plague agent</name>
    <dbReference type="NCBI Taxonomy" id="112090"/>
    <lineage>
        <taxon>Eukaryota</taxon>
        <taxon>Sar</taxon>
        <taxon>Stramenopiles</taxon>
        <taxon>Oomycota</taxon>
        <taxon>Saprolegniomycetes</taxon>
        <taxon>Saprolegniales</taxon>
        <taxon>Verrucalvaceae</taxon>
        <taxon>Aphanomyces</taxon>
    </lineage>
</organism>
<comment type="caution">
    <text evidence="1">The sequence shown here is derived from an EMBL/GenBank/DDBJ whole genome shotgun (WGS) entry which is preliminary data.</text>
</comment>